<dbReference type="PANTHER" id="PTHR23272:SF166">
    <property type="entry name" value="ZINC FINGER BED DOMAIN-CONTAINING PROTEIN RICESLEEPER 2-LIKE ISOFORM X1"/>
    <property type="match status" value="1"/>
</dbReference>
<dbReference type="InterPro" id="IPR012337">
    <property type="entry name" value="RNaseH-like_sf"/>
</dbReference>
<feature type="region of interest" description="Disordered" evidence="1">
    <location>
        <begin position="139"/>
        <end position="177"/>
    </location>
</feature>
<evidence type="ECO:0000313" key="4">
    <source>
        <dbReference type="EnsemblPlants" id="Bo2g047780.1"/>
    </source>
</evidence>
<reference evidence="4" key="2">
    <citation type="submission" date="2015-03" db="UniProtKB">
        <authorList>
            <consortium name="EnsemblPlants"/>
        </authorList>
    </citation>
    <scope>IDENTIFICATION</scope>
</reference>
<dbReference type="Pfam" id="PF14372">
    <property type="entry name" value="hAT-like_RNase-H"/>
    <property type="match status" value="1"/>
</dbReference>
<evidence type="ECO:0000259" key="2">
    <source>
        <dbReference type="Pfam" id="PF05699"/>
    </source>
</evidence>
<dbReference type="Proteomes" id="UP000032141">
    <property type="component" value="Chromosome C2"/>
</dbReference>
<dbReference type="SUPFAM" id="SSF53098">
    <property type="entry name" value="Ribonuclease H-like"/>
    <property type="match status" value="1"/>
</dbReference>
<evidence type="ECO:0000256" key="1">
    <source>
        <dbReference type="SAM" id="MobiDB-lite"/>
    </source>
</evidence>
<name>A0A0D3AMR8_BRAOL</name>
<dbReference type="HOGENOM" id="CLU_1519930_0_0_1"/>
<dbReference type="Gramene" id="Bo2g047780.1">
    <property type="protein sequence ID" value="Bo2g047780.1"/>
    <property type="gene ID" value="Bo2g047780"/>
</dbReference>
<dbReference type="EnsemblPlants" id="Bo2g047780.1">
    <property type="protein sequence ID" value="Bo2g047780.1"/>
    <property type="gene ID" value="Bo2g047780"/>
</dbReference>
<dbReference type="GO" id="GO:0003677">
    <property type="term" value="F:DNA binding"/>
    <property type="evidence" value="ECO:0007669"/>
    <property type="project" value="InterPro"/>
</dbReference>
<feature type="domain" description="HAT C-terminal dimerisation" evidence="2">
    <location>
        <begin position="113"/>
        <end position="151"/>
    </location>
</feature>
<reference evidence="4 5" key="1">
    <citation type="journal article" date="2014" name="Genome Biol.">
        <title>Transcriptome and methylome profiling reveals relics of genome dominance in the mesopolyploid Brassica oleracea.</title>
        <authorList>
            <person name="Parkin I.A."/>
            <person name="Koh C."/>
            <person name="Tang H."/>
            <person name="Robinson S.J."/>
            <person name="Kagale S."/>
            <person name="Clarke W.E."/>
            <person name="Town C.D."/>
            <person name="Nixon J."/>
            <person name="Krishnakumar V."/>
            <person name="Bidwell S.L."/>
            <person name="Denoeud F."/>
            <person name="Belcram H."/>
            <person name="Links M.G."/>
            <person name="Just J."/>
            <person name="Clarke C."/>
            <person name="Bender T."/>
            <person name="Huebert T."/>
            <person name="Mason A.S."/>
            <person name="Pires J.C."/>
            <person name="Barker G."/>
            <person name="Moore J."/>
            <person name="Walley P.G."/>
            <person name="Manoli S."/>
            <person name="Batley J."/>
            <person name="Edwards D."/>
            <person name="Nelson M.N."/>
            <person name="Wang X."/>
            <person name="Paterson A.H."/>
            <person name="King G."/>
            <person name="Bancroft I."/>
            <person name="Chalhoub B."/>
            <person name="Sharpe A.G."/>
        </authorList>
    </citation>
    <scope>NUCLEOTIDE SEQUENCE</scope>
    <source>
        <strain evidence="4 5">cv. TO1000</strain>
    </source>
</reference>
<protein>
    <recommendedName>
        <fullName evidence="6">hAT-like transposase RNase-H fold domain-containing protein</fullName>
    </recommendedName>
</protein>
<keyword evidence="5" id="KW-1185">Reference proteome</keyword>
<evidence type="ECO:0008006" key="6">
    <source>
        <dbReference type="Google" id="ProtNLM"/>
    </source>
</evidence>
<organism evidence="4 5">
    <name type="scientific">Brassica oleracea var. oleracea</name>
    <dbReference type="NCBI Taxonomy" id="109376"/>
    <lineage>
        <taxon>Eukaryota</taxon>
        <taxon>Viridiplantae</taxon>
        <taxon>Streptophyta</taxon>
        <taxon>Embryophyta</taxon>
        <taxon>Tracheophyta</taxon>
        <taxon>Spermatophyta</taxon>
        <taxon>Magnoliopsida</taxon>
        <taxon>eudicotyledons</taxon>
        <taxon>Gunneridae</taxon>
        <taxon>Pentapetalae</taxon>
        <taxon>rosids</taxon>
        <taxon>malvids</taxon>
        <taxon>Brassicales</taxon>
        <taxon>Brassicaceae</taxon>
        <taxon>Brassiceae</taxon>
        <taxon>Brassica</taxon>
    </lineage>
</organism>
<feature type="domain" description="hAT-like transposase RNase-H fold" evidence="3">
    <location>
        <begin position="16"/>
        <end position="73"/>
    </location>
</feature>
<evidence type="ECO:0000259" key="3">
    <source>
        <dbReference type="Pfam" id="PF14372"/>
    </source>
</evidence>
<dbReference type="PANTHER" id="PTHR23272">
    <property type="entry name" value="BED FINGER-RELATED"/>
    <property type="match status" value="1"/>
</dbReference>
<accession>A0A0D3AMR8</accession>
<dbReference type="InterPro" id="IPR008906">
    <property type="entry name" value="HATC_C_dom"/>
</dbReference>
<proteinExistence type="predicted"/>
<dbReference type="eggNOG" id="KOG1121">
    <property type="taxonomic scope" value="Eukaryota"/>
</dbReference>
<dbReference type="AlphaFoldDB" id="A0A0D3AMR8"/>
<dbReference type="InterPro" id="IPR025525">
    <property type="entry name" value="hAT-like_transposase_RNase-H"/>
</dbReference>
<dbReference type="GO" id="GO:0046983">
    <property type="term" value="F:protein dimerization activity"/>
    <property type="evidence" value="ECO:0007669"/>
    <property type="project" value="InterPro"/>
</dbReference>
<feature type="compositionally biased region" description="Acidic residues" evidence="1">
    <location>
        <begin position="156"/>
        <end position="177"/>
    </location>
</feature>
<dbReference type="Pfam" id="PF05699">
    <property type="entry name" value="Dimer_Tnp_hAT"/>
    <property type="match status" value="1"/>
</dbReference>
<dbReference type="OMA" id="LANVCSK"/>
<sequence length="177" mass="20266">MDTWRMRGDLNGRALEFEKYWEEYSDVLVVVAVLDPRLKFHFLKYRFSVFDQSTCKRRLANVRSKIYKLFGAYKKNQRISSAATTSQGEIPDVLADYGGFYAFFSQKAVGSDKDNSARFKELATMGREVLSISITTVASESSFSIGDESVEKTEEDKEEEDKEKEKEEESGESIDLN</sequence>
<evidence type="ECO:0000313" key="5">
    <source>
        <dbReference type="Proteomes" id="UP000032141"/>
    </source>
</evidence>